<dbReference type="RefSeq" id="WP_377718073.1">
    <property type="nucleotide sequence ID" value="NZ_JBHSAM010000017.1"/>
</dbReference>
<evidence type="ECO:0000313" key="5">
    <source>
        <dbReference type="Proteomes" id="UP001595715"/>
    </source>
</evidence>
<dbReference type="SUPFAM" id="SSF55729">
    <property type="entry name" value="Acyl-CoA N-acyltransferases (Nat)"/>
    <property type="match status" value="1"/>
</dbReference>
<dbReference type="PANTHER" id="PTHR43800">
    <property type="entry name" value="PEPTIDYL-LYSINE N-ACETYLTRANSFERASE YJAB"/>
    <property type="match status" value="1"/>
</dbReference>
<dbReference type="CDD" id="cd04301">
    <property type="entry name" value="NAT_SF"/>
    <property type="match status" value="1"/>
</dbReference>
<proteinExistence type="predicted"/>
<evidence type="ECO:0000256" key="2">
    <source>
        <dbReference type="ARBA" id="ARBA00023315"/>
    </source>
</evidence>
<keyword evidence="5" id="KW-1185">Reference proteome</keyword>
<dbReference type="EMBL" id="JBHSAM010000017">
    <property type="protein sequence ID" value="MFC4099383.1"/>
    <property type="molecule type" value="Genomic_DNA"/>
</dbReference>
<feature type="domain" description="N-acetyltransferase" evidence="3">
    <location>
        <begin position="3"/>
        <end position="148"/>
    </location>
</feature>
<dbReference type="Gene3D" id="3.40.630.30">
    <property type="match status" value="1"/>
</dbReference>
<name>A0ABV8K1V5_9BACL</name>
<evidence type="ECO:0000256" key="1">
    <source>
        <dbReference type="ARBA" id="ARBA00022679"/>
    </source>
</evidence>
<organism evidence="4 5">
    <name type="scientific">Paenibacillus xanthanilyticus</name>
    <dbReference type="NCBI Taxonomy" id="1783531"/>
    <lineage>
        <taxon>Bacteria</taxon>
        <taxon>Bacillati</taxon>
        <taxon>Bacillota</taxon>
        <taxon>Bacilli</taxon>
        <taxon>Bacillales</taxon>
        <taxon>Paenibacillaceae</taxon>
        <taxon>Paenibacillus</taxon>
    </lineage>
</organism>
<keyword evidence="2" id="KW-0012">Acyltransferase</keyword>
<dbReference type="PROSITE" id="PS51186">
    <property type="entry name" value="GNAT"/>
    <property type="match status" value="1"/>
</dbReference>
<gene>
    <name evidence="4" type="ORF">ACFOZ8_06890</name>
</gene>
<protein>
    <submittedName>
        <fullName evidence="4">Acetyltransferase</fullName>
    </submittedName>
</protein>
<dbReference type="PANTHER" id="PTHR43800:SF1">
    <property type="entry name" value="PEPTIDYL-LYSINE N-ACETYLTRANSFERASE YJAB"/>
    <property type="match status" value="1"/>
</dbReference>
<sequence length="148" mass="17033">MKEELTRGQMEDHERLVDIWERAVRATHHFLQEADIVFYRDLVRDHALHAVELWLARHEDGHAVGFIGLDGPRIEMLFVDPNYRGRGIGSALIRHAERLKGNCLQVDVNEQNEGACTFYARYGFVACGRSEVDGSGRPFPLLHLQLRR</sequence>
<dbReference type="NCBIfam" id="NF007807">
    <property type="entry name" value="PRK10514.1"/>
    <property type="match status" value="1"/>
</dbReference>
<reference evidence="5" key="1">
    <citation type="journal article" date="2019" name="Int. J. Syst. Evol. Microbiol.">
        <title>The Global Catalogue of Microorganisms (GCM) 10K type strain sequencing project: providing services to taxonomists for standard genome sequencing and annotation.</title>
        <authorList>
            <consortium name="The Broad Institute Genomics Platform"/>
            <consortium name="The Broad Institute Genome Sequencing Center for Infectious Disease"/>
            <person name="Wu L."/>
            <person name="Ma J."/>
        </authorList>
    </citation>
    <scope>NUCLEOTIDE SEQUENCE [LARGE SCALE GENOMIC DNA]</scope>
    <source>
        <strain evidence="5">IBRC-M 10987</strain>
    </source>
</reference>
<comment type="caution">
    <text evidence="4">The sequence shown here is derived from an EMBL/GenBank/DDBJ whole genome shotgun (WGS) entry which is preliminary data.</text>
</comment>
<dbReference type="InterPro" id="IPR000182">
    <property type="entry name" value="GNAT_dom"/>
</dbReference>
<evidence type="ECO:0000313" key="4">
    <source>
        <dbReference type="EMBL" id="MFC4099383.1"/>
    </source>
</evidence>
<dbReference type="Proteomes" id="UP001595715">
    <property type="component" value="Unassembled WGS sequence"/>
</dbReference>
<keyword evidence="1" id="KW-0808">Transferase</keyword>
<dbReference type="Pfam" id="PF13508">
    <property type="entry name" value="Acetyltransf_7"/>
    <property type="match status" value="1"/>
</dbReference>
<dbReference type="InterPro" id="IPR016181">
    <property type="entry name" value="Acyl_CoA_acyltransferase"/>
</dbReference>
<accession>A0ABV8K1V5</accession>
<evidence type="ECO:0000259" key="3">
    <source>
        <dbReference type="PROSITE" id="PS51186"/>
    </source>
</evidence>